<keyword evidence="5" id="KW-0472">Membrane</keyword>
<sequence>MRFQPALAQTVFTLLLLPGFIALGVWQIHRATEKKVLFAREAAAETAAPQPLGFQNKSQNTGPLSLHVRARGLYDPAHLFLLDNRVRDGQVGYYLLAPLRLNTAAANEPAVLVNLGWIPLGESRQQRPKVSVPITEVTVTGLALKPDKPPFTLQGSQEFSSGWPNVIQAVQPERMAQLLGYPLLPVVIYPDGSEVMAIREKAMHAFGPTRHYGYAAQWFGFAVILVGLYIRHGFKRARGKGAKRWTV</sequence>
<evidence type="ECO:0000256" key="5">
    <source>
        <dbReference type="ARBA" id="ARBA00023136"/>
    </source>
</evidence>
<dbReference type="PROSITE" id="PS50895">
    <property type="entry name" value="SURF1"/>
    <property type="match status" value="1"/>
</dbReference>
<evidence type="ECO:0000256" key="1">
    <source>
        <dbReference type="ARBA" id="ARBA00004370"/>
    </source>
</evidence>
<keyword evidence="3" id="KW-0812">Transmembrane</keyword>
<evidence type="ECO:0000256" key="4">
    <source>
        <dbReference type="ARBA" id="ARBA00022989"/>
    </source>
</evidence>
<organism evidence="7 8">
    <name type="scientific">Halothiobacillus neapolitanus (strain ATCC 23641 / DSM 15147 / CIP 104769 / NCIMB 8539 / c2)</name>
    <name type="common">Thiobacillus neapolitanus</name>
    <dbReference type="NCBI Taxonomy" id="555778"/>
    <lineage>
        <taxon>Bacteria</taxon>
        <taxon>Pseudomonadati</taxon>
        <taxon>Pseudomonadota</taxon>
        <taxon>Gammaproteobacteria</taxon>
        <taxon>Chromatiales</taxon>
        <taxon>Halothiobacillaceae</taxon>
        <taxon>Halothiobacillus</taxon>
    </lineage>
</organism>
<dbReference type="CDD" id="cd06662">
    <property type="entry name" value="SURF1"/>
    <property type="match status" value="1"/>
</dbReference>
<dbReference type="HOGENOM" id="CLU_047737_2_2_6"/>
<dbReference type="AlphaFoldDB" id="D0KXM5"/>
<evidence type="ECO:0000313" key="7">
    <source>
        <dbReference type="EMBL" id="ACX97213.1"/>
    </source>
</evidence>
<evidence type="ECO:0000256" key="2">
    <source>
        <dbReference type="ARBA" id="ARBA00007165"/>
    </source>
</evidence>
<gene>
    <name evidence="7" type="ordered locus">Hneap_2404</name>
</gene>
<dbReference type="eggNOG" id="COG3346">
    <property type="taxonomic scope" value="Bacteria"/>
</dbReference>
<protein>
    <recommendedName>
        <fullName evidence="6">SURF1-like protein</fullName>
    </recommendedName>
</protein>
<accession>D0KXM5</accession>
<comment type="subcellular location">
    <subcellularLocation>
        <location evidence="6">Cell membrane</location>
        <topology evidence="6">Multi-pass membrane protein</topology>
    </subcellularLocation>
    <subcellularLocation>
        <location evidence="1">Membrane</location>
    </subcellularLocation>
</comment>
<dbReference type="PANTHER" id="PTHR23427">
    <property type="entry name" value="SURFEIT LOCUS PROTEIN"/>
    <property type="match status" value="1"/>
</dbReference>
<dbReference type="EMBL" id="CP001801">
    <property type="protein sequence ID" value="ACX97213.1"/>
    <property type="molecule type" value="Genomic_DNA"/>
</dbReference>
<name>D0KXM5_HALNC</name>
<evidence type="ECO:0000256" key="3">
    <source>
        <dbReference type="ARBA" id="ARBA00022692"/>
    </source>
</evidence>
<keyword evidence="4" id="KW-1133">Transmembrane helix</keyword>
<dbReference type="STRING" id="555778.Hneap_2404"/>
<comment type="similarity">
    <text evidence="2 6">Belongs to the SURF1 family.</text>
</comment>
<dbReference type="KEGG" id="hna:Hneap_2404"/>
<evidence type="ECO:0000313" key="8">
    <source>
        <dbReference type="Proteomes" id="UP000009102"/>
    </source>
</evidence>
<dbReference type="PANTHER" id="PTHR23427:SF2">
    <property type="entry name" value="SURFEIT LOCUS PROTEIN 1"/>
    <property type="match status" value="1"/>
</dbReference>
<keyword evidence="8" id="KW-1185">Reference proteome</keyword>
<dbReference type="GO" id="GO:0005886">
    <property type="term" value="C:plasma membrane"/>
    <property type="evidence" value="ECO:0007669"/>
    <property type="project" value="UniProtKB-SubCell"/>
</dbReference>
<reference evidence="7 8" key="1">
    <citation type="submission" date="2009-10" db="EMBL/GenBank/DDBJ databases">
        <title>Complete sequence of Halothiobacillus neapolitanus c2.</title>
        <authorList>
            <consortium name="US DOE Joint Genome Institute"/>
            <person name="Lucas S."/>
            <person name="Copeland A."/>
            <person name="Lapidus A."/>
            <person name="Glavina del Rio T."/>
            <person name="Tice H."/>
            <person name="Bruce D."/>
            <person name="Goodwin L."/>
            <person name="Pitluck S."/>
            <person name="Davenport K."/>
            <person name="Brettin T."/>
            <person name="Detter J.C."/>
            <person name="Han C."/>
            <person name="Tapia R."/>
            <person name="Larimer F."/>
            <person name="Land M."/>
            <person name="Hauser L."/>
            <person name="Kyrpides N."/>
            <person name="Mikhailova N."/>
            <person name="Kerfeld C."/>
            <person name="Cannon G."/>
            <person name="Heinhort S."/>
        </authorList>
    </citation>
    <scope>NUCLEOTIDE SEQUENCE [LARGE SCALE GENOMIC DNA]</scope>
    <source>
        <strain evidence="8">ATCC 23641 / c2</strain>
    </source>
</reference>
<dbReference type="InterPro" id="IPR002994">
    <property type="entry name" value="Surf1/Shy1"/>
</dbReference>
<dbReference type="InterPro" id="IPR045214">
    <property type="entry name" value="Surf1/Surf4"/>
</dbReference>
<dbReference type="Pfam" id="PF02104">
    <property type="entry name" value="SURF1"/>
    <property type="match status" value="1"/>
</dbReference>
<dbReference type="RefSeq" id="WP_012825244.1">
    <property type="nucleotide sequence ID" value="NC_013422.1"/>
</dbReference>
<evidence type="ECO:0000256" key="6">
    <source>
        <dbReference type="RuleBase" id="RU363076"/>
    </source>
</evidence>
<dbReference type="OrthoDB" id="9789940at2"/>
<dbReference type="Proteomes" id="UP000009102">
    <property type="component" value="Chromosome"/>
</dbReference>
<proteinExistence type="inferred from homology"/>
<keyword evidence="6" id="KW-1003">Cell membrane</keyword>